<feature type="non-terminal residue" evidence="1">
    <location>
        <position position="605"/>
    </location>
</feature>
<feature type="non-terminal residue" evidence="1">
    <location>
        <position position="1"/>
    </location>
</feature>
<keyword evidence="2" id="KW-1185">Reference proteome</keyword>
<accession>A0ABN8SKC2</accession>
<reference evidence="1 2" key="1">
    <citation type="submission" date="2022-05" db="EMBL/GenBank/DDBJ databases">
        <authorList>
            <consortium name="Genoscope - CEA"/>
            <person name="William W."/>
        </authorList>
    </citation>
    <scope>NUCLEOTIDE SEQUENCE [LARGE SCALE GENOMIC DNA]</scope>
</reference>
<comment type="caution">
    <text evidence="1">The sequence shown here is derived from an EMBL/GenBank/DDBJ whole genome shotgun (WGS) entry which is preliminary data.</text>
</comment>
<evidence type="ECO:0000313" key="1">
    <source>
        <dbReference type="EMBL" id="CAH3192092.1"/>
    </source>
</evidence>
<gene>
    <name evidence="1" type="ORF">PEVE_00023223</name>
</gene>
<sequence length="605" mass="69889">CRVDLKAAEKKLTGEDILGTALVEPLRQYNYKFREHEVVMRVEKCTEDQAIHQEINTVHEEMIVEWAHVTSNHSPNGVKISVSDPVFVNPNSVNTVTEVLRCVGHTACITRYGFTGNNSREWLSVTMDGLPFLVTVNIIEQTFICLACAKKDAASADVVSFYGKEWDDHLKACHHGDNSIERAKEFDWVVLRIGSLHMEMNMVKSLFSVNWEVFICSLAKELGFKSESALNYARSAKNHHHAMTMLNILQKGNWKELLTPYVRDRIRNNLPLSVNDYLYTWMPTVRNSNYLYLFEQSWLYIGSIHLYHIGVRWNNSDYVNSSQTGFAPMFSFKPFTSKYQLIELHDRTARTLYPQDLKQFVMEYEAVSTSGNPSKGEGLDAQLEEINKESKCWENGVMNARDWLTIFRNHDQLTKATSILRKITFSWFGTQDPKDEAEISRYRDDLDKEVLAWRVKLRRESTSSPSLLNCSFKNVHFVYRYLTEPFDERAHVSVDGMTLDKSLVNLTEVCTSNREAVFKGVFLHGKQRVDLPLKTLYVTPQERESASELKNIKKADLVKMIEELLLSLNDESLVDFYREKLAHIQKRLASTKKEVIIALYEEINQ</sequence>
<organism evidence="1 2">
    <name type="scientific">Porites evermanni</name>
    <dbReference type="NCBI Taxonomy" id="104178"/>
    <lineage>
        <taxon>Eukaryota</taxon>
        <taxon>Metazoa</taxon>
        <taxon>Cnidaria</taxon>
        <taxon>Anthozoa</taxon>
        <taxon>Hexacorallia</taxon>
        <taxon>Scleractinia</taxon>
        <taxon>Fungiina</taxon>
        <taxon>Poritidae</taxon>
        <taxon>Porites</taxon>
    </lineage>
</organism>
<name>A0ABN8SKC2_9CNID</name>
<dbReference type="Proteomes" id="UP001159427">
    <property type="component" value="Unassembled WGS sequence"/>
</dbReference>
<evidence type="ECO:0000313" key="2">
    <source>
        <dbReference type="Proteomes" id="UP001159427"/>
    </source>
</evidence>
<proteinExistence type="predicted"/>
<protein>
    <submittedName>
        <fullName evidence="1">Uncharacterized protein</fullName>
    </submittedName>
</protein>
<dbReference type="EMBL" id="CALNXI010003083">
    <property type="protein sequence ID" value="CAH3192092.1"/>
    <property type="molecule type" value="Genomic_DNA"/>
</dbReference>